<evidence type="ECO:0000256" key="1">
    <source>
        <dbReference type="SAM" id="MobiDB-lite"/>
    </source>
</evidence>
<dbReference type="GO" id="GO:0080188">
    <property type="term" value="P:gene silencing by siRNA-directed DNA methylation"/>
    <property type="evidence" value="ECO:0007669"/>
    <property type="project" value="InterPro"/>
</dbReference>
<evidence type="ECO:0000313" key="4">
    <source>
        <dbReference type="Proteomes" id="UP001187192"/>
    </source>
</evidence>
<dbReference type="Proteomes" id="UP001187192">
    <property type="component" value="Unassembled WGS sequence"/>
</dbReference>
<dbReference type="Pfam" id="PF03469">
    <property type="entry name" value="XH"/>
    <property type="match status" value="1"/>
</dbReference>
<feature type="domain" description="Factor of DNA methylation 1-5/IDN2" evidence="2">
    <location>
        <begin position="226"/>
        <end position="356"/>
    </location>
</feature>
<organism evidence="3 4">
    <name type="scientific">Ficus carica</name>
    <name type="common">Common fig</name>
    <dbReference type="NCBI Taxonomy" id="3494"/>
    <lineage>
        <taxon>Eukaryota</taxon>
        <taxon>Viridiplantae</taxon>
        <taxon>Streptophyta</taxon>
        <taxon>Embryophyta</taxon>
        <taxon>Tracheophyta</taxon>
        <taxon>Spermatophyta</taxon>
        <taxon>Magnoliopsida</taxon>
        <taxon>eudicotyledons</taxon>
        <taxon>Gunneridae</taxon>
        <taxon>Pentapetalae</taxon>
        <taxon>rosids</taxon>
        <taxon>fabids</taxon>
        <taxon>Rosales</taxon>
        <taxon>Moraceae</taxon>
        <taxon>Ficeae</taxon>
        <taxon>Ficus</taxon>
    </lineage>
</organism>
<protein>
    <recommendedName>
        <fullName evidence="2">Factor of DNA methylation 1-5/IDN2 domain-containing protein</fullName>
    </recommendedName>
</protein>
<evidence type="ECO:0000259" key="2">
    <source>
        <dbReference type="Pfam" id="PF03469"/>
    </source>
</evidence>
<dbReference type="PANTHER" id="PTHR21596:SF82">
    <property type="entry name" value="FACTOR OF DNA METHYLATION 5-LIKE"/>
    <property type="match status" value="1"/>
</dbReference>
<gene>
    <name evidence="3" type="ORF">TIFTF001_010706</name>
</gene>
<reference evidence="3" key="1">
    <citation type="submission" date="2023-07" db="EMBL/GenBank/DDBJ databases">
        <title>draft genome sequence of fig (Ficus carica).</title>
        <authorList>
            <person name="Takahashi T."/>
            <person name="Nishimura K."/>
        </authorList>
    </citation>
    <scope>NUCLEOTIDE SEQUENCE</scope>
</reference>
<dbReference type="PANTHER" id="PTHR21596">
    <property type="entry name" value="RIBONUCLEASE P SUBUNIT P38"/>
    <property type="match status" value="1"/>
</dbReference>
<dbReference type="AlphaFoldDB" id="A0AA88D294"/>
<dbReference type="InterPro" id="IPR005379">
    <property type="entry name" value="FDM1-5/IDN2_XH"/>
</dbReference>
<comment type="caution">
    <text evidence="3">The sequence shown here is derived from an EMBL/GenBank/DDBJ whole genome shotgun (WGS) entry which is preliminary data.</text>
</comment>
<evidence type="ECO:0000313" key="3">
    <source>
        <dbReference type="EMBL" id="GMN41485.1"/>
    </source>
</evidence>
<feature type="region of interest" description="Disordered" evidence="1">
    <location>
        <begin position="102"/>
        <end position="137"/>
    </location>
</feature>
<keyword evidence="4" id="KW-1185">Reference proteome</keyword>
<dbReference type="InterPro" id="IPR045177">
    <property type="entry name" value="FDM1-5/IDN2"/>
</dbReference>
<proteinExistence type="predicted"/>
<dbReference type="EMBL" id="BTGU01000012">
    <property type="protein sequence ID" value="GMN41485.1"/>
    <property type="molecule type" value="Genomic_DNA"/>
</dbReference>
<sequence length="360" mass="42163">MSEMRNFNCEEGQSNERQTVLSLAKEIDYKNHQLLELEHKYNDTNALFRKVVIGLTEAINAKDRACLEMEQKYCESSKTQRELVREKEMMFKQYSSEMSLLRSSNRNLEHVVESQKKELERQEKELEGNKTQNDKVQRDLKDEITKLKEKLQDQNPATSSSSPNAQINTLEREIEEKNEEILSLQTLNHILAARDFKSNEEIQDCRKELINGLQDVLNRRTKLVIKRMGEVDQIPFQQMCLERIPSEDWLGAAAKICSCWQDQVQDPHWHPFKIDNADGVTRELLNEDDKTLKALRHEFGESAYNAVTNALLEINEYNPSGRYAVPEIWNSKESRKASLKEVIQYMITQLKTQKKKRKRI</sequence>
<dbReference type="Gramene" id="FCD_00024548-RA">
    <property type="protein sequence ID" value="FCD_00024548-RA:cds"/>
    <property type="gene ID" value="FCD_00024548"/>
</dbReference>
<accession>A0AA88D294</accession>
<name>A0AA88D294_FICCA</name>
<feature type="compositionally biased region" description="Basic and acidic residues" evidence="1">
    <location>
        <begin position="107"/>
        <end position="137"/>
    </location>
</feature>